<dbReference type="GO" id="GO:0000723">
    <property type="term" value="P:telomere maintenance"/>
    <property type="evidence" value="ECO:0007669"/>
    <property type="project" value="InterPro"/>
</dbReference>
<evidence type="ECO:0000313" key="4">
    <source>
        <dbReference type="RefSeq" id="XP_024875952.1"/>
    </source>
</evidence>
<comment type="cofactor">
    <cofactor evidence="1">
        <name>Mg(2+)</name>
        <dbReference type="ChEBI" id="CHEBI:18420"/>
    </cofactor>
</comment>
<keyword evidence="1" id="KW-0227">DNA damage</keyword>
<dbReference type="PANTHER" id="PTHR10492:SF57">
    <property type="entry name" value="ATP-DEPENDENT DNA HELICASE"/>
    <property type="match status" value="1"/>
</dbReference>
<dbReference type="PANTHER" id="PTHR10492">
    <property type="match status" value="1"/>
</dbReference>
<dbReference type="SUPFAM" id="SSF52540">
    <property type="entry name" value="P-loop containing nucleoside triphosphate hydrolases"/>
    <property type="match status" value="1"/>
</dbReference>
<protein>
    <recommendedName>
        <fullName evidence="1">ATP-dependent DNA helicase</fullName>
        <ecNumber evidence="1">5.6.2.3</ecNumber>
    </recommendedName>
</protein>
<evidence type="ECO:0000259" key="2">
    <source>
        <dbReference type="Pfam" id="PF05970"/>
    </source>
</evidence>
<dbReference type="Gene3D" id="3.40.50.300">
    <property type="entry name" value="P-loop containing nucleotide triphosphate hydrolases"/>
    <property type="match status" value="1"/>
</dbReference>
<keyword evidence="1" id="KW-0067">ATP-binding</keyword>
<dbReference type="InterPro" id="IPR010285">
    <property type="entry name" value="DNA_helicase_pif1-like_DEAD"/>
</dbReference>
<dbReference type="Proteomes" id="UP000504618">
    <property type="component" value="Unplaced"/>
</dbReference>
<keyword evidence="1" id="KW-0378">Hydrolase</keyword>
<proteinExistence type="inferred from homology"/>
<keyword evidence="1" id="KW-0547">Nucleotide-binding</keyword>
<feature type="non-terminal residue" evidence="4">
    <location>
        <position position="268"/>
    </location>
</feature>
<keyword evidence="1" id="KW-0234">DNA repair</keyword>
<organism evidence="3 4">
    <name type="scientific">Temnothorax curvispinosus</name>
    <dbReference type="NCBI Taxonomy" id="300111"/>
    <lineage>
        <taxon>Eukaryota</taxon>
        <taxon>Metazoa</taxon>
        <taxon>Ecdysozoa</taxon>
        <taxon>Arthropoda</taxon>
        <taxon>Hexapoda</taxon>
        <taxon>Insecta</taxon>
        <taxon>Pterygota</taxon>
        <taxon>Neoptera</taxon>
        <taxon>Endopterygota</taxon>
        <taxon>Hymenoptera</taxon>
        <taxon>Apocrita</taxon>
        <taxon>Aculeata</taxon>
        <taxon>Formicoidea</taxon>
        <taxon>Formicidae</taxon>
        <taxon>Myrmicinae</taxon>
        <taxon>Temnothorax</taxon>
    </lineage>
</organism>
<sequence>MIEDFVHNNVVNPENMALNHIQEILKNNGSSCENFQLPNPIPVNIYVTEYNVDEERRRGDYLLSTLNVEQRYVYDIVMRAIDNENEPQRLFYIDGFAGSGKTYLFNTFLSVIRGKNEMVIPCASTGIAATLLKGGKTYHSLFKLSIPIDDGAKSNIRGNSQAARELISAKLIIWDEVSMTVGHALTAVDKLFKDLMKNPRPFGGKVILFAGDFRQNLSVVPHAHKAAIIESTVKYNPIWRNVTQVKLQQNMRTADEKEFANWLMQLGD</sequence>
<comment type="similarity">
    <text evidence="1">Belongs to the helicase family.</text>
</comment>
<dbReference type="EC" id="5.6.2.3" evidence="1"/>
<dbReference type="InterPro" id="IPR027417">
    <property type="entry name" value="P-loop_NTPase"/>
</dbReference>
<comment type="catalytic activity">
    <reaction evidence="1">
        <text>ATP + H2O = ADP + phosphate + H(+)</text>
        <dbReference type="Rhea" id="RHEA:13065"/>
        <dbReference type="ChEBI" id="CHEBI:15377"/>
        <dbReference type="ChEBI" id="CHEBI:15378"/>
        <dbReference type="ChEBI" id="CHEBI:30616"/>
        <dbReference type="ChEBI" id="CHEBI:43474"/>
        <dbReference type="ChEBI" id="CHEBI:456216"/>
        <dbReference type="EC" id="5.6.2.3"/>
    </reaction>
</comment>
<name>A0A6J1Q1D5_9HYME</name>
<accession>A0A6J1Q1D5</accession>
<keyword evidence="3" id="KW-1185">Reference proteome</keyword>
<dbReference type="AlphaFoldDB" id="A0A6J1Q1D5"/>
<dbReference type="GO" id="GO:0043139">
    <property type="term" value="F:5'-3' DNA helicase activity"/>
    <property type="evidence" value="ECO:0007669"/>
    <property type="project" value="UniProtKB-EC"/>
</dbReference>
<gene>
    <name evidence="4" type="primary">LOC112457260</name>
</gene>
<keyword evidence="1" id="KW-0347">Helicase</keyword>
<dbReference type="RefSeq" id="XP_024875952.1">
    <property type="nucleotide sequence ID" value="XM_025020184.1"/>
</dbReference>
<dbReference type="GO" id="GO:0016787">
    <property type="term" value="F:hydrolase activity"/>
    <property type="evidence" value="ECO:0007669"/>
    <property type="project" value="UniProtKB-KW"/>
</dbReference>
<evidence type="ECO:0000256" key="1">
    <source>
        <dbReference type="RuleBase" id="RU363044"/>
    </source>
</evidence>
<reference evidence="4" key="1">
    <citation type="submission" date="2025-08" db="UniProtKB">
        <authorList>
            <consortium name="RefSeq"/>
        </authorList>
    </citation>
    <scope>IDENTIFICATION</scope>
    <source>
        <tissue evidence="4">Whole body</tissue>
    </source>
</reference>
<dbReference type="GO" id="GO:0006281">
    <property type="term" value="P:DNA repair"/>
    <property type="evidence" value="ECO:0007669"/>
    <property type="project" value="UniProtKB-KW"/>
</dbReference>
<dbReference type="OrthoDB" id="10053386at2759"/>
<dbReference type="GO" id="GO:0006310">
    <property type="term" value="P:DNA recombination"/>
    <property type="evidence" value="ECO:0007669"/>
    <property type="project" value="UniProtKB-KW"/>
</dbReference>
<feature type="domain" description="DNA helicase Pif1-like DEAD-box helicase" evidence="2">
    <location>
        <begin position="66"/>
        <end position="268"/>
    </location>
</feature>
<dbReference type="Pfam" id="PF05970">
    <property type="entry name" value="PIF1"/>
    <property type="match status" value="1"/>
</dbReference>
<dbReference type="GO" id="GO:0005524">
    <property type="term" value="F:ATP binding"/>
    <property type="evidence" value="ECO:0007669"/>
    <property type="project" value="UniProtKB-KW"/>
</dbReference>
<evidence type="ECO:0000313" key="3">
    <source>
        <dbReference type="Proteomes" id="UP000504618"/>
    </source>
</evidence>
<dbReference type="GeneID" id="112457260"/>
<keyword evidence="1" id="KW-0233">DNA recombination</keyword>